<sequence>MKTIGTNESSNPLKSYIRSNYFLYLGGEMIPLFLNNEQTAVVKSLHISLTVKSLRGVDYLSEITFKNKKNFSIPLKLYVENDLHLSDYHYGFASPVENVLFFTNNKGLFLMSGIFKDRSFNQYGVIQKGETCEKIVNGKIPFRPIACGNVIGLYSFEHRLEPFEVARAYTWMLMSKTMSEEELLKKDKQLKQILAFSREK</sequence>
<dbReference type="RefSeq" id="WP_275419577.1">
    <property type="nucleotide sequence ID" value="NZ_CP106877.1"/>
</dbReference>
<dbReference type="AlphaFoldDB" id="A0A9E8LXX7"/>
<reference evidence="1" key="1">
    <citation type="submission" date="2022-09" db="EMBL/GenBank/DDBJ databases">
        <title>Complete Genomes of Fervidibacillus albus and Fervidibacillus halotolerans isolated from tidal flat sediments.</title>
        <authorList>
            <person name="Kwon K.K."/>
            <person name="Yang S.-H."/>
            <person name="Park M.J."/>
            <person name="Oh H.-M."/>
        </authorList>
    </citation>
    <scope>NUCLEOTIDE SEQUENCE</scope>
    <source>
        <strain evidence="1">MEBiC13594</strain>
    </source>
</reference>
<evidence type="ECO:0000313" key="1">
    <source>
        <dbReference type="EMBL" id="WAA11467.1"/>
    </source>
</evidence>
<evidence type="ECO:0000313" key="2">
    <source>
        <dbReference type="Proteomes" id="UP001164726"/>
    </source>
</evidence>
<gene>
    <name evidence="1" type="ORF">OE105_07420</name>
</gene>
<accession>A0A9E8LXX7</accession>
<organism evidence="1 2">
    <name type="scientific">Fervidibacillus halotolerans</name>
    <dbReference type="NCBI Taxonomy" id="2980027"/>
    <lineage>
        <taxon>Bacteria</taxon>
        <taxon>Bacillati</taxon>
        <taxon>Bacillota</taxon>
        <taxon>Bacilli</taxon>
        <taxon>Bacillales</taxon>
        <taxon>Bacillaceae</taxon>
        <taxon>Fervidibacillus</taxon>
    </lineage>
</organism>
<proteinExistence type="predicted"/>
<dbReference type="EMBL" id="CP106877">
    <property type="protein sequence ID" value="WAA11467.1"/>
    <property type="molecule type" value="Genomic_DNA"/>
</dbReference>
<dbReference type="Proteomes" id="UP001164726">
    <property type="component" value="Chromosome"/>
</dbReference>
<keyword evidence="2" id="KW-1185">Reference proteome</keyword>
<dbReference type="KEGG" id="fhl:OE105_07420"/>
<name>A0A9E8LXX7_9BACI</name>
<protein>
    <submittedName>
        <fullName evidence="1">Uncharacterized protein</fullName>
    </submittedName>
</protein>